<dbReference type="AlphaFoldDB" id="A0A834IN99"/>
<proteinExistence type="predicted"/>
<reference evidence="1" key="1">
    <citation type="submission" date="2020-08" db="EMBL/GenBank/DDBJ databases">
        <title>Genome sequencing and assembly of the red palm weevil Rhynchophorus ferrugineus.</title>
        <authorList>
            <person name="Dias G.B."/>
            <person name="Bergman C.M."/>
            <person name="Manee M."/>
        </authorList>
    </citation>
    <scope>NUCLEOTIDE SEQUENCE</scope>
    <source>
        <strain evidence="1">AA-2017</strain>
        <tissue evidence="1">Whole larva</tissue>
    </source>
</reference>
<dbReference type="Proteomes" id="UP000625711">
    <property type="component" value="Unassembled WGS sequence"/>
</dbReference>
<gene>
    <name evidence="1" type="ORF">GWI33_004286</name>
</gene>
<protein>
    <submittedName>
        <fullName evidence="1">Uncharacterized protein</fullName>
    </submittedName>
</protein>
<organism evidence="1 2">
    <name type="scientific">Rhynchophorus ferrugineus</name>
    <name type="common">Red palm weevil</name>
    <name type="synonym">Curculio ferrugineus</name>
    <dbReference type="NCBI Taxonomy" id="354439"/>
    <lineage>
        <taxon>Eukaryota</taxon>
        <taxon>Metazoa</taxon>
        <taxon>Ecdysozoa</taxon>
        <taxon>Arthropoda</taxon>
        <taxon>Hexapoda</taxon>
        <taxon>Insecta</taxon>
        <taxon>Pterygota</taxon>
        <taxon>Neoptera</taxon>
        <taxon>Endopterygota</taxon>
        <taxon>Coleoptera</taxon>
        <taxon>Polyphaga</taxon>
        <taxon>Cucujiformia</taxon>
        <taxon>Curculionidae</taxon>
        <taxon>Dryophthorinae</taxon>
        <taxon>Rhynchophorus</taxon>
    </lineage>
</organism>
<comment type="caution">
    <text evidence="1">The sequence shown here is derived from an EMBL/GenBank/DDBJ whole genome shotgun (WGS) entry which is preliminary data.</text>
</comment>
<accession>A0A834IN99</accession>
<dbReference type="EMBL" id="JAACXV010000225">
    <property type="protein sequence ID" value="KAF7281763.1"/>
    <property type="molecule type" value="Genomic_DNA"/>
</dbReference>
<sequence>MIFDTNFKLAFLLTEKHNIFKYHNHNNMALIIFIDFGLDLRSFILSSDRKLVVHPVYSTPSPTGTISDTSGSEDVKHKFGQILDEHKTIDSTLMAFVS</sequence>
<evidence type="ECO:0000313" key="1">
    <source>
        <dbReference type="EMBL" id="KAF7281763.1"/>
    </source>
</evidence>
<keyword evidence="2" id="KW-1185">Reference proteome</keyword>
<evidence type="ECO:0000313" key="2">
    <source>
        <dbReference type="Proteomes" id="UP000625711"/>
    </source>
</evidence>
<name>A0A834IN99_RHYFE</name>